<name>A0ABQ2YGS7_9GAMM</name>
<comment type="caution">
    <text evidence="1">The sequence shown here is derived from an EMBL/GenBank/DDBJ whole genome shotgun (WGS) entry which is preliminary data.</text>
</comment>
<protein>
    <submittedName>
        <fullName evidence="1">Uncharacterized protein</fullName>
    </submittedName>
</protein>
<accession>A0ABQ2YGS7</accession>
<organism evidence="1 2">
    <name type="scientific">Litchfieldella qijiaojingensis</name>
    <dbReference type="NCBI Taxonomy" id="980347"/>
    <lineage>
        <taxon>Bacteria</taxon>
        <taxon>Pseudomonadati</taxon>
        <taxon>Pseudomonadota</taxon>
        <taxon>Gammaproteobacteria</taxon>
        <taxon>Oceanospirillales</taxon>
        <taxon>Halomonadaceae</taxon>
        <taxon>Litchfieldella</taxon>
    </lineage>
</organism>
<gene>
    <name evidence="1" type="ORF">GCM10007160_08560</name>
</gene>
<evidence type="ECO:0000313" key="1">
    <source>
        <dbReference type="EMBL" id="GGX83614.1"/>
    </source>
</evidence>
<sequence>MPGTDTQPQAHTNAIAAVITVTGIGLAAITAIASTASSADTDTGRYGQGIAAIGTCCCCRTGPPNDGNTSARDGGVQFLQSNNTGGSVEGLTPGIGITALSTRTAIAG</sequence>
<dbReference type="EMBL" id="BMXS01000003">
    <property type="protein sequence ID" value="GGX83614.1"/>
    <property type="molecule type" value="Genomic_DNA"/>
</dbReference>
<reference evidence="2" key="1">
    <citation type="journal article" date="2019" name="Int. J. Syst. Evol. Microbiol.">
        <title>The Global Catalogue of Microorganisms (GCM) 10K type strain sequencing project: providing services to taxonomists for standard genome sequencing and annotation.</title>
        <authorList>
            <consortium name="The Broad Institute Genomics Platform"/>
            <consortium name="The Broad Institute Genome Sequencing Center for Infectious Disease"/>
            <person name="Wu L."/>
            <person name="Ma J."/>
        </authorList>
    </citation>
    <scope>NUCLEOTIDE SEQUENCE [LARGE SCALE GENOMIC DNA]</scope>
    <source>
        <strain evidence="2">KCTC 22228</strain>
    </source>
</reference>
<dbReference type="Proteomes" id="UP000653056">
    <property type="component" value="Unassembled WGS sequence"/>
</dbReference>
<proteinExistence type="predicted"/>
<evidence type="ECO:0000313" key="2">
    <source>
        <dbReference type="Proteomes" id="UP000653056"/>
    </source>
</evidence>
<keyword evidence="2" id="KW-1185">Reference proteome</keyword>